<feature type="domain" description="Helicase C-terminal" evidence="10">
    <location>
        <begin position="305"/>
        <end position="459"/>
    </location>
</feature>
<dbReference type="CDD" id="cd18787">
    <property type="entry name" value="SF2_C_DEAD"/>
    <property type="match status" value="1"/>
</dbReference>
<dbReference type="InterPro" id="IPR001650">
    <property type="entry name" value="Helicase_C-like"/>
</dbReference>
<keyword evidence="3 7" id="KW-0378">Hydrolase</keyword>
<dbReference type="PROSITE" id="PS51192">
    <property type="entry name" value="HELICASE_ATP_BIND_1"/>
    <property type="match status" value="1"/>
</dbReference>
<feature type="region of interest" description="Disordered" evidence="8">
    <location>
        <begin position="1"/>
        <end position="72"/>
    </location>
</feature>
<dbReference type="CDD" id="cd17963">
    <property type="entry name" value="DEADc_DDX19_DDX25"/>
    <property type="match status" value="1"/>
</dbReference>
<dbReference type="EMBL" id="JALJOQ010000098">
    <property type="protein sequence ID" value="KAK9798530.1"/>
    <property type="molecule type" value="Genomic_DNA"/>
</dbReference>
<evidence type="ECO:0000256" key="2">
    <source>
        <dbReference type="ARBA" id="ARBA00022741"/>
    </source>
</evidence>
<evidence type="ECO:0000256" key="4">
    <source>
        <dbReference type="ARBA" id="ARBA00022806"/>
    </source>
</evidence>
<dbReference type="AlphaFoldDB" id="A0AAW1NUS9"/>
<organism evidence="12 13">
    <name type="scientific">Symbiochloris irregularis</name>
    <dbReference type="NCBI Taxonomy" id="706552"/>
    <lineage>
        <taxon>Eukaryota</taxon>
        <taxon>Viridiplantae</taxon>
        <taxon>Chlorophyta</taxon>
        <taxon>core chlorophytes</taxon>
        <taxon>Trebouxiophyceae</taxon>
        <taxon>Trebouxiales</taxon>
        <taxon>Trebouxiaceae</taxon>
        <taxon>Symbiochloris</taxon>
    </lineage>
</organism>
<reference evidence="12 13" key="1">
    <citation type="journal article" date="2024" name="Nat. Commun.">
        <title>Phylogenomics reveals the evolutionary origins of lichenization in chlorophyte algae.</title>
        <authorList>
            <person name="Puginier C."/>
            <person name="Libourel C."/>
            <person name="Otte J."/>
            <person name="Skaloud P."/>
            <person name="Haon M."/>
            <person name="Grisel S."/>
            <person name="Petersen M."/>
            <person name="Berrin J.G."/>
            <person name="Delaux P.M."/>
            <person name="Dal Grande F."/>
            <person name="Keller J."/>
        </authorList>
    </citation>
    <scope>NUCLEOTIDE SEQUENCE [LARGE SCALE GENOMIC DNA]</scope>
    <source>
        <strain evidence="12 13">SAG 2036</strain>
    </source>
</reference>
<dbReference type="PROSITE" id="PS00039">
    <property type="entry name" value="DEAD_ATP_HELICASE"/>
    <property type="match status" value="1"/>
</dbReference>
<evidence type="ECO:0000313" key="12">
    <source>
        <dbReference type="EMBL" id="KAK9798530.1"/>
    </source>
</evidence>
<sequence length="471" mass="52470">MASWADSVDSPRAPEENDTPATPPGFEATSTSEPQPPQSEAGPSNGALEDGQQDDIKTVSAGDTPYTSATSFDDLPLSEELKKGIYTEMKFDKPSRIQAKSLPMILTPPYRSLIAQAHNGSGKTTCFALAMLSRVDPSLQCPQALCVCPTRELVVQNLHVVQRMGKFASITATSTARTDFHLSRNARVTEQIVIGAHGTLKNWVSKRVLNTERVAILVFDEADEMLKADGFASDSTRMISSIRRQNPQLQLLLFSATFNDDVKAFAQKVVGQDANQVYVPRQELSLDVIKQYWVNCPTAQHKTKVLKDMIFPLCEKLGQTIIFVRMRETARALHAAMETDGHRCTSIQGDMEKDARDRVVAEFRDGATKILISTDVLARGFDVTQVTLVVNYDMPVERDLRTPAFETYLHRIGRSGRFGRKGAAFNFVCGDMEKRILEEIHKYFNHEIPEVKHDDEDRFVEVLQEAGLTEG</sequence>
<dbReference type="SUPFAM" id="SSF52540">
    <property type="entry name" value="P-loop containing nucleoside triphosphate hydrolases"/>
    <property type="match status" value="1"/>
</dbReference>
<dbReference type="InterPro" id="IPR027417">
    <property type="entry name" value="P-loop_NTPase"/>
</dbReference>
<dbReference type="SMART" id="SM00487">
    <property type="entry name" value="DEXDc"/>
    <property type="match status" value="1"/>
</dbReference>
<dbReference type="PROSITE" id="PS51194">
    <property type="entry name" value="HELICASE_CTER"/>
    <property type="match status" value="1"/>
</dbReference>
<keyword evidence="2 7" id="KW-0547">Nucleotide-binding</keyword>
<evidence type="ECO:0000256" key="1">
    <source>
        <dbReference type="ARBA" id="ARBA00012552"/>
    </source>
</evidence>
<keyword evidence="5 7" id="KW-0067">ATP-binding</keyword>
<dbReference type="InterPro" id="IPR011545">
    <property type="entry name" value="DEAD/DEAH_box_helicase_dom"/>
</dbReference>
<feature type="short sequence motif" description="Q motif" evidence="6">
    <location>
        <begin position="70"/>
        <end position="99"/>
    </location>
</feature>
<dbReference type="GO" id="GO:0005524">
    <property type="term" value="F:ATP binding"/>
    <property type="evidence" value="ECO:0007669"/>
    <property type="project" value="UniProtKB-KW"/>
</dbReference>
<dbReference type="EC" id="3.6.4.13" evidence="1"/>
<dbReference type="Pfam" id="PF00271">
    <property type="entry name" value="Helicase_C"/>
    <property type="match status" value="1"/>
</dbReference>
<dbReference type="Gene3D" id="3.40.50.300">
    <property type="entry name" value="P-loop containing nucleotide triphosphate hydrolases"/>
    <property type="match status" value="2"/>
</dbReference>
<dbReference type="GO" id="GO:0016787">
    <property type="term" value="F:hydrolase activity"/>
    <property type="evidence" value="ECO:0007669"/>
    <property type="project" value="UniProtKB-KW"/>
</dbReference>
<dbReference type="PANTHER" id="PTHR47958">
    <property type="entry name" value="ATP-DEPENDENT RNA HELICASE DBP3"/>
    <property type="match status" value="1"/>
</dbReference>
<dbReference type="SMART" id="SM00490">
    <property type="entry name" value="HELICc"/>
    <property type="match status" value="1"/>
</dbReference>
<evidence type="ECO:0000256" key="5">
    <source>
        <dbReference type="ARBA" id="ARBA00022840"/>
    </source>
</evidence>
<name>A0AAW1NUS9_9CHLO</name>
<comment type="caution">
    <text evidence="12">The sequence shown here is derived from an EMBL/GenBank/DDBJ whole genome shotgun (WGS) entry which is preliminary data.</text>
</comment>
<dbReference type="PROSITE" id="PS51195">
    <property type="entry name" value="Q_MOTIF"/>
    <property type="match status" value="1"/>
</dbReference>
<dbReference type="InterPro" id="IPR000629">
    <property type="entry name" value="RNA-helicase_DEAD-box_CS"/>
</dbReference>
<feature type="domain" description="DEAD-box RNA helicase Q" evidence="11">
    <location>
        <begin position="70"/>
        <end position="99"/>
    </location>
</feature>
<dbReference type="GO" id="GO:0003724">
    <property type="term" value="F:RNA helicase activity"/>
    <property type="evidence" value="ECO:0007669"/>
    <property type="project" value="UniProtKB-EC"/>
</dbReference>
<dbReference type="Proteomes" id="UP001465755">
    <property type="component" value="Unassembled WGS sequence"/>
</dbReference>
<evidence type="ECO:0000259" key="11">
    <source>
        <dbReference type="PROSITE" id="PS51195"/>
    </source>
</evidence>
<evidence type="ECO:0000256" key="3">
    <source>
        <dbReference type="ARBA" id="ARBA00022801"/>
    </source>
</evidence>
<protein>
    <recommendedName>
        <fullName evidence="1">RNA helicase</fullName>
        <ecNumber evidence="1">3.6.4.13</ecNumber>
    </recommendedName>
</protein>
<keyword evidence="4 7" id="KW-0347">Helicase</keyword>
<evidence type="ECO:0000313" key="13">
    <source>
        <dbReference type="Proteomes" id="UP001465755"/>
    </source>
</evidence>
<evidence type="ECO:0000256" key="6">
    <source>
        <dbReference type="PROSITE-ProRule" id="PRU00552"/>
    </source>
</evidence>
<dbReference type="GO" id="GO:0003676">
    <property type="term" value="F:nucleic acid binding"/>
    <property type="evidence" value="ECO:0007669"/>
    <property type="project" value="InterPro"/>
</dbReference>
<proteinExistence type="inferred from homology"/>
<evidence type="ECO:0000259" key="9">
    <source>
        <dbReference type="PROSITE" id="PS51192"/>
    </source>
</evidence>
<evidence type="ECO:0000256" key="7">
    <source>
        <dbReference type="RuleBase" id="RU000492"/>
    </source>
</evidence>
<comment type="similarity">
    <text evidence="7">Belongs to the DEAD box helicase family.</text>
</comment>
<keyword evidence="13" id="KW-1185">Reference proteome</keyword>
<dbReference type="InterPro" id="IPR014014">
    <property type="entry name" value="RNA_helicase_DEAD_Q_motif"/>
</dbReference>
<dbReference type="Pfam" id="PF00270">
    <property type="entry name" value="DEAD"/>
    <property type="match status" value="1"/>
</dbReference>
<dbReference type="InterPro" id="IPR014001">
    <property type="entry name" value="Helicase_ATP-bd"/>
</dbReference>
<feature type="domain" description="Helicase ATP-binding" evidence="9">
    <location>
        <begin position="104"/>
        <end position="276"/>
    </location>
</feature>
<evidence type="ECO:0000256" key="8">
    <source>
        <dbReference type="SAM" id="MobiDB-lite"/>
    </source>
</evidence>
<accession>A0AAW1NUS9</accession>
<evidence type="ECO:0000259" key="10">
    <source>
        <dbReference type="PROSITE" id="PS51194"/>
    </source>
</evidence>
<gene>
    <name evidence="12" type="ORF">WJX73_010421</name>
</gene>